<feature type="transmembrane region" description="Helical" evidence="8">
    <location>
        <begin position="62"/>
        <end position="86"/>
    </location>
</feature>
<proteinExistence type="inferred from homology"/>
<dbReference type="GO" id="GO:0006814">
    <property type="term" value="P:sodium ion transport"/>
    <property type="evidence" value="ECO:0007669"/>
    <property type="project" value="InterPro"/>
</dbReference>
<feature type="transmembrane region" description="Helical" evidence="8">
    <location>
        <begin position="92"/>
        <end position="111"/>
    </location>
</feature>
<dbReference type="GO" id="GO:0005886">
    <property type="term" value="C:plasma membrane"/>
    <property type="evidence" value="ECO:0007669"/>
    <property type="project" value="UniProtKB-SubCell"/>
</dbReference>
<evidence type="ECO:0000256" key="3">
    <source>
        <dbReference type="ARBA" id="ARBA00022448"/>
    </source>
</evidence>
<dbReference type="EMBL" id="LR828257">
    <property type="protein sequence ID" value="CAD0309113.1"/>
    <property type="molecule type" value="Genomic_DNA"/>
</dbReference>
<evidence type="ECO:0000313" key="9">
    <source>
        <dbReference type="EMBL" id="CAD0309113.1"/>
    </source>
</evidence>
<comment type="subcellular location">
    <subcellularLocation>
        <location evidence="1">Cell membrane</location>
        <topology evidence="1">Multi-pass membrane protein</topology>
    </subcellularLocation>
</comment>
<dbReference type="PANTHER" id="PTHR11328">
    <property type="entry name" value="MAJOR FACILITATOR SUPERFAMILY DOMAIN-CONTAINING PROTEIN"/>
    <property type="match status" value="1"/>
</dbReference>
<keyword evidence="4" id="KW-1003">Cell membrane</keyword>
<feature type="transmembrane region" description="Helical" evidence="8">
    <location>
        <begin position="350"/>
        <end position="383"/>
    </location>
</feature>
<dbReference type="AlphaFoldDB" id="A0A6V7C493"/>
<feature type="transmembrane region" description="Helical" evidence="8">
    <location>
        <begin position="159"/>
        <end position="181"/>
    </location>
</feature>
<evidence type="ECO:0000256" key="5">
    <source>
        <dbReference type="ARBA" id="ARBA00022692"/>
    </source>
</evidence>
<dbReference type="Pfam" id="PF13347">
    <property type="entry name" value="MFS_2"/>
    <property type="match status" value="1"/>
</dbReference>
<keyword evidence="6 8" id="KW-1133">Transmembrane helix</keyword>
<feature type="transmembrane region" description="Helical" evidence="8">
    <location>
        <begin position="455"/>
        <end position="474"/>
    </location>
</feature>
<evidence type="ECO:0000256" key="7">
    <source>
        <dbReference type="ARBA" id="ARBA00023136"/>
    </source>
</evidence>
<dbReference type="InterPro" id="IPR018043">
    <property type="entry name" value="Na/Gal_symport_CS"/>
</dbReference>
<organism evidence="9 10">
    <name type="scientific">Xanthomonas hortorum pv. vitians</name>
    <dbReference type="NCBI Taxonomy" id="83224"/>
    <lineage>
        <taxon>Bacteria</taxon>
        <taxon>Pseudomonadati</taxon>
        <taxon>Pseudomonadota</taxon>
        <taxon>Gammaproteobacteria</taxon>
        <taxon>Lysobacterales</taxon>
        <taxon>Lysobacteraceae</taxon>
        <taxon>Xanthomonas</taxon>
    </lineage>
</organism>
<gene>
    <name evidence="9" type="primary">yicJ</name>
    <name evidence="9" type="ORF">CFBP498_09290</name>
</gene>
<dbReference type="PROSITE" id="PS00872">
    <property type="entry name" value="NA_GALACTOSIDE_SYMP"/>
    <property type="match status" value="1"/>
</dbReference>
<evidence type="ECO:0000256" key="4">
    <source>
        <dbReference type="ARBA" id="ARBA00022475"/>
    </source>
</evidence>
<evidence type="ECO:0000256" key="8">
    <source>
        <dbReference type="SAM" id="Phobius"/>
    </source>
</evidence>
<dbReference type="InterPro" id="IPR039672">
    <property type="entry name" value="MFS_2"/>
</dbReference>
<evidence type="ECO:0000256" key="6">
    <source>
        <dbReference type="ARBA" id="ARBA00022989"/>
    </source>
</evidence>
<evidence type="ECO:0000256" key="1">
    <source>
        <dbReference type="ARBA" id="ARBA00004651"/>
    </source>
</evidence>
<dbReference type="PANTHER" id="PTHR11328:SF24">
    <property type="entry name" value="MAJOR FACILITATOR SUPERFAMILY (MFS) PROFILE DOMAIN-CONTAINING PROTEIN"/>
    <property type="match status" value="1"/>
</dbReference>
<dbReference type="InterPro" id="IPR036259">
    <property type="entry name" value="MFS_trans_sf"/>
</dbReference>
<dbReference type="GO" id="GO:0008643">
    <property type="term" value="P:carbohydrate transport"/>
    <property type="evidence" value="ECO:0007669"/>
    <property type="project" value="InterPro"/>
</dbReference>
<dbReference type="Gene3D" id="1.20.1250.20">
    <property type="entry name" value="MFS general substrate transporter like domains"/>
    <property type="match status" value="1"/>
</dbReference>
<dbReference type="Proteomes" id="UP000515406">
    <property type="component" value="Chromosome"/>
</dbReference>
<dbReference type="GO" id="GO:0015293">
    <property type="term" value="F:symporter activity"/>
    <property type="evidence" value="ECO:0007669"/>
    <property type="project" value="InterPro"/>
</dbReference>
<dbReference type="CDD" id="cd17332">
    <property type="entry name" value="MFS_MelB_like"/>
    <property type="match status" value="1"/>
</dbReference>
<evidence type="ECO:0000313" key="10">
    <source>
        <dbReference type="Proteomes" id="UP000515406"/>
    </source>
</evidence>
<sequence length="502" mass="54104">MLPDSTLAAADAWCSVGAPRQVSGPPSVTARSAGFNALQGQPMTSSPATSPASARLRWREKLGYGGGDLGLNLYWANISAFLLIFYTDTMHLPAAAVGTMILLTKIADAIADPAMGALADRTRSRWGKFRPYLLWGAVPMAVTGVLAYTTPALDQNGRMWWATISFLVMMLAYTVVSIPYSALSGVITADSSQRTSLISLRFIAAFAGTTLVNYCTLDLVAWFGAGNDALGWQRTMMLYGAVAVALFVTVALTTRERVQPPPQQRTPVRQDIADLLQNKPWCVLFVLSLIIMITIVMRGGAGVYYLKYYVQRPELTGLFLGGYSVALAVGAGITPLLTRHWDKRRLMTTLMAVVGVLSCLMFFIPADAVWAIFALNMLIGLALGPKSPLAFSMYADSADYTEWRTGRRATAMTFAAATFSQKLGGALASAGIAWVLAGMGYVANSAQSAGSLTGIVLLLTVIPGAVALLAAWTMRFYPLDDGLLSRIQHELAARKRDEQEHR</sequence>
<feature type="transmembrane region" description="Helical" evidence="8">
    <location>
        <begin position="132"/>
        <end position="153"/>
    </location>
</feature>
<keyword evidence="10" id="KW-1185">Reference proteome</keyword>
<feature type="transmembrane region" description="Helical" evidence="8">
    <location>
        <begin position="202"/>
        <end position="224"/>
    </location>
</feature>
<dbReference type="SUPFAM" id="SSF103473">
    <property type="entry name" value="MFS general substrate transporter"/>
    <property type="match status" value="1"/>
</dbReference>
<evidence type="ECO:0000256" key="2">
    <source>
        <dbReference type="ARBA" id="ARBA00009617"/>
    </source>
</evidence>
<feature type="transmembrane region" description="Helical" evidence="8">
    <location>
        <begin position="281"/>
        <end position="306"/>
    </location>
</feature>
<feature type="transmembrane region" description="Helical" evidence="8">
    <location>
        <begin position="423"/>
        <end position="443"/>
    </location>
</feature>
<dbReference type="NCBIfam" id="TIGR00792">
    <property type="entry name" value="gph"/>
    <property type="match status" value="1"/>
</dbReference>
<keyword evidence="3" id="KW-0813">Transport</keyword>
<accession>A0A6V7C493</accession>
<protein>
    <submittedName>
        <fullName evidence="9">Inner membrane symporter YicJ</fullName>
    </submittedName>
</protein>
<dbReference type="InterPro" id="IPR001927">
    <property type="entry name" value="Na/Gal_symport"/>
</dbReference>
<feature type="transmembrane region" description="Helical" evidence="8">
    <location>
        <begin position="318"/>
        <end position="338"/>
    </location>
</feature>
<keyword evidence="5 8" id="KW-0812">Transmembrane</keyword>
<name>A0A6V7C493_9XANT</name>
<dbReference type="EMBL" id="LR828257">
    <property type="protein sequence ID" value="CAD0309123.1"/>
    <property type="molecule type" value="Genomic_DNA"/>
</dbReference>
<feature type="transmembrane region" description="Helical" evidence="8">
    <location>
        <begin position="236"/>
        <end position="254"/>
    </location>
</feature>
<comment type="similarity">
    <text evidence="2">Belongs to the sodium:galactoside symporter (TC 2.A.2) family.</text>
</comment>
<keyword evidence="7 8" id="KW-0472">Membrane</keyword>
<reference evidence="9 10" key="1">
    <citation type="submission" date="2020-07" db="EMBL/GenBank/DDBJ databases">
        <authorList>
            <person name="Pothier F. J."/>
        </authorList>
    </citation>
    <scope>NUCLEOTIDE SEQUENCE [LARGE SCALE GENOMIC DNA]</scope>
    <source>
        <strain evidence="9 10">CFBP 498</strain>
    </source>
</reference>